<dbReference type="PIRSF" id="PIRSF000022">
    <property type="entry name" value="Bc1_14K"/>
    <property type="match status" value="1"/>
</dbReference>
<dbReference type="PANTHER" id="PTHR12022:SF0">
    <property type="entry name" value="CYTOCHROME B-C1 COMPLEX SUBUNIT 7"/>
    <property type="match status" value="1"/>
</dbReference>
<dbReference type="HOGENOM" id="CLU_115154_1_0_1"/>
<dbReference type="EMBL" id="KN831768">
    <property type="protein sequence ID" value="KIM48871.1"/>
    <property type="molecule type" value="Genomic_DNA"/>
</dbReference>
<dbReference type="InterPro" id="IPR003197">
    <property type="entry name" value="QCR7"/>
</dbReference>
<dbReference type="SUPFAM" id="SSF81524">
    <property type="entry name" value="14 kDa protein of cytochrome bc1 complex (Ubiquinol-cytochrome c reductase)"/>
    <property type="match status" value="1"/>
</dbReference>
<gene>
    <name evidence="10" type="ORF">M413DRAFT_21177</name>
</gene>
<evidence type="ECO:0000256" key="3">
    <source>
        <dbReference type="ARBA" id="ARBA00022448"/>
    </source>
</evidence>
<keyword evidence="11" id="KW-1185">Reference proteome</keyword>
<dbReference type="PANTHER" id="PTHR12022">
    <property type="entry name" value="UBIQUINOL-CYTOCHROME C REDUCTASE COMPLEX 14 KD PROTEIN"/>
    <property type="match status" value="1"/>
</dbReference>
<dbReference type="AlphaFoldDB" id="A0A0C3CYF1"/>
<reference evidence="11" key="2">
    <citation type="submission" date="2015-01" db="EMBL/GenBank/DDBJ databases">
        <title>Evolutionary Origins and Diversification of the Mycorrhizal Mutualists.</title>
        <authorList>
            <consortium name="DOE Joint Genome Institute"/>
            <consortium name="Mycorrhizal Genomics Consortium"/>
            <person name="Kohler A."/>
            <person name="Kuo A."/>
            <person name="Nagy L.G."/>
            <person name="Floudas D."/>
            <person name="Copeland A."/>
            <person name="Barry K.W."/>
            <person name="Cichocki N."/>
            <person name="Veneault-Fourrey C."/>
            <person name="LaButti K."/>
            <person name="Lindquist E.A."/>
            <person name="Lipzen A."/>
            <person name="Lundell T."/>
            <person name="Morin E."/>
            <person name="Murat C."/>
            <person name="Riley R."/>
            <person name="Ohm R."/>
            <person name="Sun H."/>
            <person name="Tunlid A."/>
            <person name="Henrissat B."/>
            <person name="Grigoriev I.V."/>
            <person name="Hibbett D.S."/>
            <person name="Martin F."/>
        </authorList>
    </citation>
    <scope>NUCLEOTIDE SEQUENCE [LARGE SCALE GENOMIC DNA]</scope>
    <source>
        <strain evidence="11">h7</strain>
    </source>
</reference>
<accession>A0A0C3CYF1</accession>
<evidence type="ECO:0000256" key="5">
    <source>
        <dbReference type="ARBA" id="ARBA00022792"/>
    </source>
</evidence>
<evidence type="ECO:0000313" key="10">
    <source>
        <dbReference type="EMBL" id="KIM48871.1"/>
    </source>
</evidence>
<comment type="subcellular location">
    <subcellularLocation>
        <location evidence="1">Mitochondrion inner membrane</location>
        <topology evidence="1">Peripheral membrane protein</topology>
        <orientation evidence="1">Matrix side</orientation>
    </subcellularLocation>
</comment>
<dbReference type="STRING" id="686832.A0A0C3CYF1"/>
<dbReference type="GO" id="GO:0005743">
    <property type="term" value="C:mitochondrial inner membrane"/>
    <property type="evidence" value="ECO:0007669"/>
    <property type="project" value="UniProtKB-SubCell"/>
</dbReference>
<dbReference type="Gene3D" id="1.10.1090.10">
    <property type="entry name" value="Cytochrome b-c1 complex subunit 7"/>
    <property type="match status" value="1"/>
</dbReference>
<dbReference type="GO" id="GO:0006122">
    <property type="term" value="P:mitochondrial electron transport, ubiquinol to cytochrome c"/>
    <property type="evidence" value="ECO:0007669"/>
    <property type="project" value="InterPro"/>
</dbReference>
<evidence type="ECO:0000256" key="8">
    <source>
        <dbReference type="ARBA" id="ARBA00023136"/>
    </source>
</evidence>
<keyword evidence="5 9" id="KW-0999">Mitochondrion inner membrane</keyword>
<comment type="function">
    <text evidence="9">Component of the ubiquinol-cytochrome c oxidoreductase, a multisubunit transmembrane complex that is part of the mitochondrial electron transport chain which drives oxidative phosphorylation.</text>
</comment>
<protein>
    <recommendedName>
        <fullName evidence="9">Cytochrome b-c1 complex subunit 7</fullName>
    </recommendedName>
</protein>
<proteinExistence type="inferred from homology"/>
<organism evidence="10 11">
    <name type="scientific">Hebeloma cylindrosporum</name>
    <dbReference type="NCBI Taxonomy" id="76867"/>
    <lineage>
        <taxon>Eukaryota</taxon>
        <taxon>Fungi</taxon>
        <taxon>Dikarya</taxon>
        <taxon>Basidiomycota</taxon>
        <taxon>Agaricomycotina</taxon>
        <taxon>Agaricomycetes</taxon>
        <taxon>Agaricomycetidae</taxon>
        <taxon>Agaricales</taxon>
        <taxon>Agaricineae</taxon>
        <taxon>Hymenogastraceae</taxon>
        <taxon>Hebeloma</taxon>
    </lineage>
</organism>
<keyword evidence="3 9" id="KW-0813">Transport</keyword>
<dbReference type="GO" id="GO:0045275">
    <property type="term" value="C:respiratory chain complex III"/>
    <property type="evidence" value="ECO:0007669"/>
    <property type="project" value="InterPro"/>
</dbReference>
<name>A0A0C3CYF1_HEBCY</name>
<comment type="similarity">
    <text evidence="2 9">Belongs to the UQCRB/QCR7 family.</text>
</comment>
<evidence type="ECO:0000256" key="4">
    <source>
        <dbReference type="ARBA" id="ARBA00022660"/>
    </source>
</evidence>
<evidence type="ECO:0000256" key="2">
    <source>
        <dbReference type="ARBA" id="ARBA00008554"/>
    </source>
</evidence>
<dbReference type="Proteomes" id="UP000053424">
    <property type="component" value="Unassembled WGS sequence"/>
</dbReference>
<dbReference type="Pfam" id="PF02271">
    <property type="entry name" value="UCR_14kD"/>
    <property type="match status" value="1"/>
</dbReference>
<evidence type="ECO:0000256" key="7">
    <source>
        <dbReference type="ARBA" id="ARBA00023128"/>
    </source>
</evidence>
<evidence type="ECO:0000256" key="1">
    <source>
        <dbReference type="ARBA" id="ARBA00004443"/>
    </source>
</evidence>
<keyword evidence="7 9" id="KW-0496">Mitochondrion</keyword>
<evidence type="ECO:0000313" key="11">
    <source>
        <dbReference type="Proteomes" id="UP000053424"/>
    </source>
</evidence>
<evidence type="ECO:0000256" key="6">
    <source>
        <dbReference type="ARBA" id="ARBA00022982"/>
    </source>
</evidence>
<sequence>MFGPLGATLAPYVQSSRTLSKWITPVAHWYANASGWRKYGFKYDDLLVEENPQVQRALGRLTPAEKFDRAYRLKRASQQSVLHAPLPQSQWTPESEDVRYLKPPVVDVMKEEAERFKWDNAIVERK</sequence>
<dbReference type="OrthoDB" id="425749at2759"/>
<keyword evidence="4 9" id="KW-0679">Respiratory chain</keyword>
<dbReference type="FunFam" id="1.10.1090.10:FF:000001">
    <property type="entry name" value="Cytochrome b-c1 complex subunit 7"/>
    <property type="match status" value="1"/>
</dbReference>
<keyword evidence="8 9" id="KW-0472">Membrane</keyword>
<keyword evidence="6 9" id="KW-0249">Electron transport</keyword>
<dbReference type="InterPro" id="IPR036544">
    <property type="entry name" value="QCR7_sf"/>
</dbReference>
<evidence type="ECO:0000256" key="9">
    <source>
        <dbReference type="PIRNR" id="PIRNR000022"/>
    </source>
</evidence>
<reference evidence="10 11" key="1">
    <citation type="submission" date="2014-04" db="EMBL/GenBank/DDBJ databases">
        <authorList>
            <consortium name="DOE Joint Genome Institute"/>
            <person name="Kuo A."/>
            <person name="Gay G."/>
            <person name="Dore J."/>
            <person name="Kohler A."/>
            <person name="Nagy L.G."/>
            <person name="Floudas D."/>
            <person name="Copeland A."/>
            <person name="Barry K.W."/>
            <person name="Cichocki N."/>
            <person name="Veneault-Fourrey C."/>
            <person name="LaButti K."/>
            <person name="Lindquist E.A."/>
            <person name="Lipzen A."/>
            <person name="Lundell T."/>
            <person name="Morin E."/>
            <person name="Murat C."/>
            <person name="Sun H."/>
            <person name="Tunlid A."/>
            <person name="Henrissat B."/>
            <person name="Grigoriev I.V."/>
            <person name="Hibbett D.S."/>
            <person name="Martin F."/>
            <person name="Nordberg H.P."/>
            <person name="Cantor M.N."/>
            <person name="Hua S.X."/>
        </authorList>
    </citation>
    <scope>NUCLEOTIDE SEQUENCE [LARGE SCALE GENOMIC DNA]</scope>
    <source>
        <strain evidence="11">h7</strain>
    </source>
</reference>